<feature type="signal peptide" evidence="1">
    <location>
        <begin position="1"/>
        <end position="21"/>
    </location>
</feature>
<dbReference type="AlphaFoldDB" id="A0A8H7NMA3"/>
<accession>A0A8H7NMA3</accession>
<sequence length="284" mass="31525">MLFPKLAILASVASLATVSVAEETYDEVVDGYRFVKSGPKELKPKDNYELEFARFTLNLLKTRIGADGLIELLQPDIKEADAFWHDVVDRSTDKWVPTDGRAVAFLPNLTAYSFATWSQSPFADRSNNAANPEHYVKRTTNLNGTLQSEILEGWGGVTTHFSISDYSSPPNRAKHPMLRELPEFPFQAAGDKVLRDGTNTRFGVLHISARDVPGEEYGSDIPGVDIYATVWYGDGVEDEHIEVERQHITVEIINQSIQAQKDIASGEFVPPALPSASSSKRWLA</sequence>
<evidence type="ECO:0000256" key="1">
    <source>
        <dbReference type="SAM" id="SignalP"/>
    </source>
</evidence>
<comment type="caution">
    <text evidence="2">The sequence shown here is derived from an EMBL/GenBank/DDBJ whole genome shotgun (WGS) entry which is preliminary data.</text>
</comment>
<organism evidence="2 3">
    <name type="scientific">Bionectria ochroleuca</name>
    <name type="common">Gliocladium roseum</name>
    <dbReference type="NCBI Taxonomy" id="29856"/>
    <lineage>
        <taxon>Eukaryota</taxon>
        <taxon>Fungi</taxon>
        <taxon>Dikarya</taxon>
        <taxon>Ascomycota</taxon>
        <taxon>Pezizomycotina</taxon>
        <taxon>Sordariomycetes</taxon>
        <taxon>Hypocreomycetidae</taxon>
        <taxon>Hypocreales</taxon>
        <taxon>Bionectriaceae</taxon>
        <taxon>Clonostachys</taxon>
    </lineage>
</organism>
<reference evidence="2" key="1">
    <citation type="submission" date="2020-10" db="EMBL/GenBank/DDBJ databases">
        <title>High-Quality Genome Resource of Clonostachys rosea strain S41 by Oxford Nanopore Long-Read Sequencing.</title>
        <authorList>
            <person name="Wang H."/>
        </authorList>
    </citation>
    <scope>NUCLEOTIDE SEQUENCE</scope>
    <source>
        <strain evidence="2">S41</strain>
    </source>
</reference>
<dbReference type="Proteomes" id="UP000616885">
    <property type="component" value="Unassembled WGS sequence"/>
</dbReference>
<keyword evidence="1" id="KW-0732">Signal</keyword>
<gene>
    <name evidence="2" type="ORF">IM811_000019</name>
</gene>
<dbReference type="EMBL" id="JADCTT010000001">
    <property type="protein sequence ID" value="KAF9758325.1"/>
    <property type="molecule type" value="Genomic_DNA"/>
</dbReference>
<evidence type="ECO:0000313" key="2">
    <source>
        <dbReference type="EMBL" id="KAF9758325.1"/>
    </source>
</evidence>
<protein>
    <submittedName>
        <fullName evidence="2">Uncharacterized protein</fullName>
    </submittedName>
</protein>
<name>A0A8H7NMA3_BIOOC</name>
<proteinExistence type="predicted"/>
<feature type="chain" id="PRO_5034954625" evidence="1">
    <location>
        <begin position="22"/>
        <end position="284"/>
    </location>
</feature>
<evidence type="ECO:0000313" key="3">
    <source>
        <dbReference type="Proteomes" id="UP000616885"/>
    </source>
</evidence>